<gene>
    <name evidence="4" type="ORF">LTR24_004473</name>
</gene>
<sequence>MLESKSRLLDQEPDCVAVVPDHPDFVVIGTYSLVESDQHQASNERIGFLQILPFFADNKDIRHVELDRQDFTFGIYDVHFHPKYRDVLGVATSDAEIRFFSLIAQRTAEESKLCRLHFVYHGHVIVEAPDPSDGHLAVVTQFQFIEQDLSTDTRDTHVLLVATTQFGNTKIVKTTLSASSTDPETSHRSLFQRILVHKQSFGLEAWTTLPLLDAVTDQLLVLSGGDDGQLIVSSVSCPHSTAPTNNELDLETLIPTKLHVDKRTHEAGIVSICFLGVLHPLPRDPSQSAATSTTPKETLILTGSYDEHLRLFLLTQPSSNYASVTLKLLTELKLNGGVWRIELLDQYPTGSESINHHYILLIAGHTAGAFIIRLSCKRTEDKGGERQYAFTIEKHFTEHDSLVYAVCANRVETNEPHRKWHVLSTSFYDKKVCNWEWTDENKQP</sequence>
<evidence type="ECO:0000313" key="5">
    <source>
        <dbReference type="Proteomes" id="UP001345013"/>
    </source>
</evidence>
<organism evidence="4 5">
    <name type="scientific">Lithohypha guttulata</name>
    <dbReference type="NCBI Taxonomy" id="1690604"/>
    <lineage>
        <taxon>Eukaryota</taxon>
        <taxon>Fungi</taxon>
        <taxon>Dikarya</taxon>
        <taxon>Ascomycota</taxon>
        <taxon>Pezizomycotina</taxon>
        <taxon>Eurotiomycetes</taxon>
        <taxon>Chaetothyriomycetidae</taxon>
        <taxon>Chaetothyriales</taxon>
        <taxon>Trichomeriaceae</taxon>
        <taxon>Lithohypha</taxon>
    </lineage>
</organism>
<dbReference type="PANTHER" id="PTHR46042:SF1">
    <property type="entry name" value="DIPHTHINE METHYLTRANSFERASE"/>
    <property type="match status" value="1"/>
</dbReference>
<comment type="caution">
    <text evidence="4">The sequence shown here is derived from an EMBL/GenBank/DDBJ whole genome shotgun (WGS) entry which is preliminary data.</text>
</comment>
<dbReference type="Proteomes" id="UP001345013">
    <property type="component" value="Unassembled WGS sequence"/>
</dbReference>
<protein>
    <submittedName>
        <fullName evidence="4">Uncharacterized protein</fullName>
    </submittedName>
</protein>
<keyword evidence="5" id="KW-1185">Reference proteome</keyword>
<keyword evidence="2" id="KW-0677">Repeat</keyword>
<comment type="pathway">
    <text evidence="3">Protein modification.</text>
</comment>
<keyword evidence="1" id="KW-0853">WD repeat</keyword>
<dbReference type="SUPFAM" id="SSF50978">
    <property type="entry name" value="WD40 repeat-like"/>
    <property type="match status" value="1"/>
</dbReference>
<evidence type="ECO:0000256" key="3">
    <source>
        <dbReference type="ARBA" id="ARBA00043952"/>
    </source>
</evidence>
<accession>A0ABR0KDQ5</accession>
<dbReference type="InterPro" id="IPR036322">
    <property type="entry name" value="WD40_repeat_dom_sf"/>
</dbReference>
<dbReference type="Gene3D" id="2.130.10.10">
    <property type="entry name" value="YVTN repeat-like/Quinoprotein amine dehydrogenase"/>
    <property type="match status" value="1"/>
</dbReference>
<evidence type="ECO:0000256" key="2">
    <source>
        <dbReference type="ARBA" id="ARBA00022737"/>
    </source>
</evidence>
<dbReference type="EMBL" id="JAVRRG010000046">
    <property type="protein sequence ID" value="KAK5093212.1"/>
    <property type="molecule type" value="Genomic_DNA"/>
</dbReference>
<reference evidence="4 5" key="1">
    <citation type="submission" date="2023-08" db="EMBL/GenBank/DDBJ databases">
        <title>Black Yeasts Isolated from many extreme environments.</title>
        <authorList>
            <person name="Coleine C."/>
            <person name="Stajich J.E."/>
            <person name="Selbmann L."/>
        </authorList>
    </citation>
    <scope>NUCLEOTIDE SEQUENCE [LARGE SCALE GENOMIC DNA]</scope>
    <source>
        <strain evidence="4 5">CCFEE 5885</strain>
    </source>
</reference>
<dbReference type="InterPro" id="IPR052415">
    <property type="entry name" value="Diphthine_MTase"/>
</dbReference>
<dbReference type="PANTHER" id="PTHR46042">
    <property type="entry name" value="DIPHTHINE METHYLTRANSFERASE"/>
    <property type="match status" value="1"/>
</dbReference>
<proteinExistence type="predicted"/>
<dbReference type="InterPro" id="IPR015943">
    <property type="entry name" value="WD40/YVTN_repeat-like_dom_sf"/>
</dbReference>
<evidence type="ECO:0000313" key="4">
    <source>
        <dbReference type="EMBL" id="KAK5093212.1"/>
    </source>
</evidence>
<evidence type="ECO:0000256" key="1">
    <source>
        <dbReference type="ARBA" id="ARBA00022574"/>
    </source>
</evidence>
<name>A0ABR0KDQ5_9EURO</name>